<evidence type="ECO:0000256" key="2">
    <source>
        <dbReference type="ARBA" id="ARBA00022840"/>
    </source>
</evidence>
<dbReference type="InterPro" id="IPR050198">
    <property type="entry name" value="Non-receptor_tyrosine_kinases"/>
</dbReference>
<dbReference type="GO" id="GO:0005524">
    <property type="term" value="F:ATP binding"/>
    <property type="evidence" value="ECO:0007669"/>
    <property type="project" value="UniProtKB-KW"/>
</dbReference>
<organism evidence="5 6">
    <name type="scientific">Eschrichtius robustus</name>
    <name type="common">California gray whale</name>
    <name type="synonym">Eschrichtius gibbosus</name>
    <dbReference type="NCBI Taxonomy" id="9764"/>
    <lineage>
        <taxon>Eukaryota</taxon>
        <taxon>Metazoa</taxon>
        <taxon>Chordata</taxon>
        <taxon>Craniata</taxon>
        <taxon>Vertebrata</taxon>
        <taxon>Euteleostomi</taxon>
        <taxon>Mammalia</taxon>
        <taxon>Eutheria</taxon>
        <taxon>Laurasiatheria</taxon>
        <taxon>Artiodactyla</taxon>
        <taxon>Whippomorpha</taxon>
        <taxon>Cetacea</taxon>
        <taxon>Mysticeti</taxon>
        <taxon>Eschrichtiidae</taxon>
        <taxon>Eschrichtius</taxon>
    </lineage>
</organism>
<dbReference type="InterPro" id="IPR011009">
    <property type="entry name" value="Kinase-like_dom_sf"/>
</dbReference>
<dbReference type="SUPFAM" id="SSF56112">
    <property type="entry name" value="Protein kinase-like (PK-like)"/>
    <property type="match status" value="1"/>
</dbReference>
<feature type="region of interest" description="Disordered" evidence="3">
    <location>
        <begin position="211"/>
        <end position="232"/>
    </location>
</feature>
<proteinExistence type="predicted"/>
<comment type="caution">
    <text evidence="5">The sequence shown here is derived from an EMBL/GenBank/DDBJ whole genome shotgun (WGS) entry which is preliminary data.</text>
</comment>
<name>A0AB34GK35_ESCRO</name>
<reference evidence="5 6" key="1">
    <citation type="submission" date="2022-11" db="EMBL/GenBank/DDBJ databases">
        <title>Whole genome sequence of Eschrichtius robustus ER-17-0199.</title>
        <authorList>
            <person name="Bruniche-Olsen A."/>
            <person name="Black A.N."/>
            <person name="Fields C.J."/>
            <person name="Walden K."/>
            <person name="Dewoody J.A."/>
        </authorList>
    </citation>
    <scope>NUCLEOTIDE SEQUENCE [LARGE SCALE GENOMIC DNA]</scope>
    <source>
        <strain evidence="5">ER-17-0199</strain>
        <tissue evidence="5">Blubber</tissue>
    </source>
</reference>
<feature type="compositionally biased region" description="Polar residues" evidence="3">
    <location>
        <begin position="1"/>
        <end position="11"/>
    </location>
</feature>
<keyword evidence="2" id="KW-0067">ATP-binding</keyword>
<dbReference type="Pfam" id="PF07714">
    <property type="entry name" value="PK_Tyr_Ser-Thr"/>
    <property type="match status" value="2"/>
</dbReference>
<evidence type="ECO:0000313" key="6">
    <source>
        <dbReference type="Proteomes" id="UP001159641"/>
    </source>
</evidence>
<feature type="domain" description="Tyrosine-protein kinase catalytic" evidence="4">
    <location>
        <begin position="27"/>
        <end position="197"/>
    </location>
</feature>
<accession>A0AB34GK35</accession>
<keyword evidence="6" id="KW-1185">Reference proteome</keyword>
<protein>
    <recommendedName>
        <fullName evidence="4">Tyrosine-protein kinase catalytic domain-containing protein</fullName>
    </recommendedName>
</protein>
<sequence>MSRSPCPTVTTGRGRGKSSRSAGSWASGYFGEVFEGLWKDKVRVAIEVIVRADLLLQRTFQSEIQAVKNLRHKHILAPYAVASVGDRVYIITELLPKGSLLELLRGGFLTTAPPGKPRSWVLMGSGGSREGSAGTWTSPGGQLWGQLRHVQTFLRVEAGYRMPCPLECPPTTHKLMLLCWPRDPEQRPCFKGLREKLSSLRSCSESAAFLPLPEGQASSREGPERPRTMGVG</sequence>
<dbReference type="PANTHER" id="PTHR24418">
    <property type="entry name" value="TYROSINE-PROTEIN KINASE"/>
    <property type="match status" value="1"/>
</dbReference>
<dbReference type="Gene3D" id="1.10.510.10">
    <property type="entry name" value="Transferase(Phosphotransferase) domain 1"/>
    <property type="match status" value="1"/>
</dbReference>
<keyword evidence="1" id="KW-0547">Nucleotide-binding</keyword>
<gene>
    <name evidence="5" type="ORF">J1605_013001</name>
</gene>
<evidence type="ECO:0000313" key="5">
    <source>
        <dbReference type="EMBL" id="KAJ8779150.1"/>
    </source>
</evidence>
<evidence type="ECO:0000259" key="4">
    <source>
        <dbReference type="SMART" id="SM00219"/>
    </source>
</evidence>
<dbReference type="InterPro" id="IPR020635">
    <property type="entry name" value="Tyr_kinase_cat_dom"/>
</dbReference>
<dbReference type="Proteomes" id="UP001159641">
    <property type="component" value="Unassembled WGS sequence"/>
</dbReference>
<dbReference type="EMBL" id="JAIQCJ010002232">
    <property type="protein sequence ID" value="KAJ8779150.1"/>
    <property type="molecule type" value="Genomic_DNA"/>
</dbReference>
<feature type="region of interest" description="Disordered" evidence="3">
    <location>
        <begin position="1"/>
        <end position="23"/>
    </location>
</feature>
<dbReference type="Gene3D" id="3.30.200.20">
    <property type="entry name" value="Phosphorylase Kinase, domain 1"/>
    <property type="match status" value="1"/>
</dbReference>
<dbReference type="SMART" id="SM00219">
    <property type="entry name" value="TyrKc"/>
    <property type="match status" value="1"/>
</dbReference>
<dbReference type="InterPro" id="IPR001245">
    <property type="entry name" value="Ser-Thr/Tyr_kinase_cat_dom"/>
</dbReference>
<dbReference type="AlphaFoldDB" id="A0AB34GK35"/>
<feature type="compositionally biased region" description="Basic and acidic residues" evidence="3">
    <location>
        <begin position="221"/>
        <end position="232"/>
    </location>
</feature>
<dbReference type="GO" id="GO:0004713">
    <property type="term" value="F:protein tyrosine kinase activity"/>
    <property type="evidence" value="ECO:0007669"/>
    <property type="project" value="InterPro"/>
</dbReference>
<evidence type="ECO:0000256" key="3">
    <source>
        <dbReference type="SAM" id="MobiDB-lite"/>
    </source>
</evidence>
<evidence type="ECO:0000256" key="1">
    <source>
        <dbReference type="ARBA" id="ARBA00022741"/>
    </source>
</evidence>